<dbReference type="Proteomes" id="UP000070058">
    <property type="component" value="Unassembled WGS sequence"/>
</dbReference>
<keyword evidence="2" id="KW-1133">Transmembrane helix</keyword>
<dbReference type="STRING" id="1548207.AXK11_05575"/>
<keyword evidence="4" id="KW-0378">Hydrolase</keyword>
<keyword evidence="2" id="KW-0472">Membrane</keyword>
<dbReference type="InterPro" id="IPR006675">
    <property type="entry name" value="HDIG_dom"/>
</dbReference>
<dbReference type="GO" id="GO:0016787">
    <property type="term" value="F:hydrolase activity"/>
    <property type="evidence" value="ECO:0007669"/>
    <property type="project" value="UniProtKB-KW"/>
</dbReference>
<dbReference type="Pfam" id="PF07697">
    <property type="entry name" value="7TMR-HDED"/>
    <property type="match status" value="1"/>
</dbReference>
<dbReference type="SMART" id="SM00471">
    <property type="entry name" value="HDc"/>
    <property type="match status" value="1"/>
</dbReference>
<proteinExistence type="predicted"/>
<feature type="compositionally biased region" description="Low complexity" evidence="1">
    <location>
        <begin position="129"/>
        <end position="145"/>
    </location>
</feature>
<evidence type="ECO:0000259" key="3">
    <source>
        <dbReference type="PROSITE" id="PS51831"/>
    </source>
</evidence>
<dbReference type="AlphaFoldDB" id="A0A139SMU3"/>
<dbReference type="PROSITE" id="PS51831">
    <property type="entry name" value="HD"/>
    <property type="match status" value="1"/>
</dbReference>
<name>A0A139SMU3_9BACT</name>
<reference evidence="5" key="1">
    <citation type="submission" date="2016-02" db="EMBL/GenBank/DDBJ databases">
        <authorList>
            <person name="Sanders J.G."/>
            <person name="Lin J.Y."/>
            <person name="Wertz J.T."/>
            <person name="Russell J.A."/>
            <person name="Moreau C.S."/>
            <person name="Powell S."/>
        </authorList>
    </citation>
    <scope>NUCLEOTIDE SEQUENCE [LARGE SCALE GENOMIC DNA]</scope>
    <source>
        <strain evidence="5">CAG34</strain>
    </source>
</reference>
<feature type="transmembrane region" description="Helical" evidence="2">
    <location>
        <begin position="467"/>
        <end position="484"/>
    </location>
</feature>
<feature type="transmembrane region" description="Helical" evidence="2">
    <location>
        <begin position="24"/>
        <end position="50"/>
    </location>
</feature>
<evidence type="ECO:0000313" key="5">
    <source>
        <dbReference type="Proteomes" id="UP000070058"/>
    </source>
</evidence>
<dbReference type="InterPro" id="IPR011621">
    <property type="entry name" value="Metal-dep_PHydrolase_7TM_intra"/>
</dbReference>
<dbReference type="InterPro" id="IPR006674">
    <property type="entry name" value="HD_domain"/>
</dbReference>
<dbReference type="EMBL" id="LSZQ01000042">
    <property type="protein sequence ID" value="KXU35812.1"/>
    <property type="molecule type" value="Genomic_DNA"/>
</dbReference>
<feature type="transmembrane region" description="Helical" evidence="2">
    <location>
        <begin position="358"/>
        <end position="378"/>
    </location>
</feature>
<protein>
    <submittedName>
        <fullName evidence="4">Phosphohydrolase</fullName>
    </submittedName>
</protein>
<feature type="domain" description="HD" evidence="3">
    <location>
        <begin position="580"/>
        <end position="740"/>
    </location>
</feature>
<dbReference type="PANTHER" id="PTHR36442">
    <property type="entry name" value="CYCLIC-DI-AMP PHOSPHODIESTERASE PGPH"/>
    <property type="match status" value="1"/>
</dbReference>
<dbReference type="InterPro" id="IPR003607">
    <property type="entry name" value="HD/PDEase_dom"/>
</dbReference>
<evidence type="ECO:0000313" key="4">
    <source>
        <dbReference type="EMBL" id="KXU35812.1"/>
    </source>
</evidence>
<organism evidence="4 5">
    <name type="scientific">Cephaloticoccus primus</name>
    <dbReference type="NCBI Taxonomy" id="1548207"/>
    <lineage>
        <taxon>Bacteria</taxon>
        <taxon>Pseudomonadati</taxon>
        <taxon>Verrucomicrobiota</taxon>
        <taxon>Opitutia</taxon>
        <taxon>Opitutales</taxon>
        <taxon>Opitutaceae</taxon>
        <taxon>Cephaloticoccus</taxon>
    </lineage>
</organism>
<keyword evidence="2" id="KW-0812">Transmembrane</keyword>
<feature type="region of interest" description="Disordered" evidence="1">
    <location>
        <begin position="129"/>
        <end position="159"/>
    </location>
</feature>
<feature type="transmembrane region" description="Helical" evidence="2">
    <location>
        <begin position="496"/>
        <end position="514"/>
    </location>
</feature>
<gene>
    <name evidence="4" type="ORF">AXK11_05575</name>
</gene>
<sequence>MSFTNRIKTLLGLRRHRRRAEPTAFMVFLEGSRIVTALIFFTTIAAIVAISSAGLNTAHLPVLQGQIATVRIAATVPFSYESALRTAAAQEQVLERVPPVYRLDSAALHTFEEALRTLHARTVELQAQAGGEASTAAEAHADAGTPLDPKNAPAEAAGKPTVGDSLALAFQAFNAAGPYRAQLDDFKTLLAQVPSAERRGALLQAGLDTLAQIYADGVHDGSLSSGSTQQQEGSVPLIQIAGPGDSVTTRRIQSQEQALTYLRLNLSGEDVPRAAQVALFRLLRHGVRPNLVFDREATSERQRETLANLKPVTVEVSRGETIIEPDMRVSPEQYEMLMAHRQALRESGAGELDERMQLFGRVLLVLAMVLASVFYVRLEDRETFQSNGRLGLLALVVILNIALVRLVFSLAEMDFFAANSDWASTLPYIAPSAFAPLILAILIDAGSAIFMALFISIFTGLIYGNRLDLLVVTFLASTVAIFSCQDVRRRSQVVRAAGFGGLAIALFALLVGYAEQFPAATLLKQFGVGLASGVTTGILVVGLLPIFETLFKRTTNITLLELTDYNHPLLRKMQLEAPGTYHHSLVVAQLSETASTAIGANGLLARVCALYHDIGKTVMPEYFIENQRGGENPHDENNPSLSALIIKSHVKEGVDIARKHHLPRPIIDVIREHHGTSLIRYFYHRERERTQNSNAAANNTAHLPGIAPAAVAESTYRYDGPLPSFKESAIISLADGIEAASRSLRQLTPQHINELIDSVISERVETGQLDESSLTFAELSVVKESFSHSMINMLHSRIEYPSTDKPAKP</sequence>
<dbReference type="InterPro" id="IPR011624">
    <property type="entry name" value="Metal-dep_PHydrolase_7TM_extra"/>
</dbReference>
<evidence type="ECO:0000256" key="2">
    <source>
        <dbReference type="SAM" id="Phobius"/>
    </source>
</evidence>
<dbReference type="Pfam" id="PF07698">
    <property type="entry name" value="7TM-7TMR_HD"/>
    <property type="match status" value="1"/>
</dbReference>
<comment type="caution">
    <text evidence="4">The sequence shown here is derived from an EMBL/GenBank/DDBJ whole genome shotgun (WGS) entry which is preliminary data.</text>
</comment>
<dbReference type="Gene3D" id="1.10.3210.10">
    <property type="entry name" value="Hypothetical protein af1432"/>
    <property type="match status" value="1"/>
</dbReference>
<feature type="transmembrane region" description="Helical" evidence="2">
    <location>
        <begin position="390"/>
        <end position="408"/>
    </location>
</feature>
<dbReference type="CDD" id="cd00077">
    <property type="entry name" value="HDc"/>
    <property type="match status" value="1"/>
</dbReference>
<feature type="transmembrane region" description="Helical" evidence="2">
    <location>
        <begin position="428"/>
        <end position="455"/>
    </location>
</feature>
<feature type="transmembrane region" description="Helical" evidence="2">
    <location>
        <begin position="526"/>
        <end position="547"/>
    </location>
</feature>
<dbReference type="Pfam" id="PF01966">
    <property type="entry name" value="HD"/>
    <property type="match status" value="1"/>
</dbReference>
<dbReference type="NCBIfam" id="TIGR00277">
    <property type="entry name" value="HDIG"/>
    <property type="match status" value="1"/>
</dbReference>
<dbReference type="InterPro" id="IPR052722">
    <property type="entry name" value="PgpH_phosphodiesterase"/>
</dbReference>
<dbReference type="RefSeq" id="WP_068630086.1">
    <property type="nucleotide sequence ID" value="NZ_LSZQ01000042.1"/>
</dbReference>
<evidence type="ECO:0000256" key="1">
    <source>
        <dbReference type="SAM" id="MobiDB-lite"/>
    </source>
</evidence>
<dbReference type="OrthoDB" id="9806952at2"/>
<dbReference type="SUPFAM" id="SSF109604">
    <property type="entry name" value="HD-domain/PDEase-like"/>
    <property type="match status" value="1"/>
</dbReference>
<accession>A0A139SMU3</accession>
<keyword evidence="5" id="KW-1185">Reference proteome</keyword>
<dbReference type="PANTHER" id="PTHR36442:SF1">
    <property type="entry name" value="CYCLIC-DI-AMP PHOSPHODIESTERASE PGPH"/>
    <property type="match status" value="1"/>
</dbReference>